<feature type="transmembrane region" description="Helical" evidence="9">
    <location>
        <begin position="199"/>
        <end position="218"/>
    </location>
</feature>
<feature type="transmembrane region" description="Helical" evidence="9">
    <location>
        <begin position="282"/>
        <end position="304"/>
    </location>
</feature>
<comment type="similarity">
    <text evidence="7">Belongs to the MptA/B family.</text>
</comment>
<keyword evidence="5 9" id="KW-1133">Transmembrane helix</keyword>
<evidence type="ECO:0000313" key="11">
    <source>
        <dbReference type="Proteomes" id="UP000321103"/>
    </source>
</evidence>
<dbReference type="Proteomes" id="UP000321103">
    <property type="component" value="Unassembled WGS sequence"/>
</dbReference>
<accession>A0A512I950</accession>
<dbReference type="NCBIfam" id="NF038066">
    <property type="entry name" value="MptB"/>
    <property type="match status" value="1"/>
</dbReference>
<feature type="transmembrane region" description="Helical" evidence="9">
    <location>
        <begin position="413"/>
        <end position="435"/>
    </location>
</feature>
<evidence type="ECO:0000256" key="4">
    <source>
        <dbReference type="ARBA" id="ARBA00022692"/>
    </source>
</evidence>
<evidence type="ECO:0000256" key="8">
    <source>
        <dbReference type="SAM" id="MobiDB-lite"/>
    </source>
</evidence>
<gene>
    <name evidence="10" type="ORF">KTU01_03470</name>
</gene>
<evidence type="ECO:0000256" key="9">
    <source>
        <dbReference type="SAM" id="Phobius"/>
    </source>
</evidence>
<keyword evidence="3" id="KW-0808">Transferase</keyword>
<proteinExistence type="inferred from homology"/>
<organism evidence="10 11">
    <name type="scientific">Kocuria turfanensis</name>
    <dbReference type="NCBI Taxonomy" id="388357"/>
    <lineage>
        <taxon>Bacteria</taxon>
        <taxon>Bacillati</taxon>
        <taxon>Actinomycetota</taxon>
        <taxon>Actinomycetes</taxon>
        <taxon>Micrococcales</taxon>
        <taxon>Micrococcaceae</taxon>
        <taxon>Kocuria</taxon>
    </lineage>
</organism>
<evidence type="ECO:0000256" key="7">
    <source>
        <dbReference type="ARBA" id="ARBA00043987"/>
    </source>
</evidence>
<reference evidence="10 11" key="1">
    <citation type="submission" date="2019-07" db="EMBL/GenBank/DDBJ databases">
        <title>Whole genome shotgun sequence of Kocuria turfanensis NBRC 107627.</title>
        <authorList>
            <person name="Hosoyama A."/>
            <person name="Uohara A."/>
            <person name="Ohji S."/>
            <person name="Ichikawa N."/>
        </authorList>
    </citation>
    <scope>NUCLEOTIDE SEQUENCE [LARGE SCALE GENOMIC DNA]</scope>
    <source>
        <strain evidence="10 11">NBRC 107627</strain>
    </source>
</reference>
<sequence length="520" mass="56420">MQTTSRTPAPGEGAEPLAGPDGSRSVSGSLLRTVLMGTVGSLMLFVGSLGVGWLASVSPLRQVPVIIAMRFTTAGAIVSILLLAMGGMLLIREWLRLGQKLNRWGPGSGRWVLIAIAAWSAPMLVTIPLFSRDVYSYIGQGRVMASGLNPYEHGVSTIDNFFQLGADQMWSESPPPYGPLFLWLEQLVVAVTGANPDAAVLWFRAMCVLAVIACMWLIPRLARLHGINPARALWLSVANPLFLTNFIVSVHNDAIMIALALAGTYVAAVHRNWKGGLAGTALVTLSVAVKPITLVFLPFIGLLWAGKNASWTRRFVAWFLTLVYALALLWLMGLVNGFGFGWVAAMSTPGSVSIWYAPVGFLGGLASALAAAVGADAGQWRGTVHSIGQALAVPIILWLMFTGRDERIIRRLTWAFAAIVLFSPMIQAWYVVWLIPLFAVTGIRSDWQVDVLFFLTVFFMIYAVSDQLDVFPYLDLDLSSGRLIAAVVALSYGVYLWFLDPATGRRLRGRSEPPVQSAVI</sequence>
<evidence type="ECO:0000313" key="10">
    <source>
        <dbReference type="EMBL" id="GEO94224.1"/>
    </source>
</evidence>
<feature type="region of interest" description="Disordered" evidence="8">
    <location>
        <begin position="1"/>
        <end position="24"/>
    </location>
</feature>
<keyword evidence="11" id="KW-1185">Reference proteome</keyword>
<evidence type="ECO:0000256" key="3">
    <source>
        <dbReference type="ARBA" id="ARBA00022679"/>
    </source>
</evidence>
<dbReference type="InterPro" id="IPR049829">
    <property type="entry name" value="MptA/B-like"/>
</dbReference>
<name>A0A512I950_9MICC</name>
<feature type="transmembrane region" description="Helical" evidence="9">
    <location>
        <begin position="447"/>
        <end position="464"/>
    </location>
</feature>
<dbReference type="Pfam" id="PF26314">
    <property type="entry name" value="MptA_B_family"/>
    <property type="match status" value="1"/>
</dbReference>
<dbReference type="RefSeq" id="WP_232319385.1">
    <property type="nucleotide sequence ID" value="NZ_BJZS01000009.1"/>
</dbReference>
<evidence type="ECO:0000256" key="6">
    <source>
        <dbReference type="ARBA" id="ARBA00023136"/>
    </source>
</evidence>
<protein>
    <submittedName>
        <fullName evidence="10">Membrane protein</fullName>
    </submittedName>
</protein>
<feature type="transmembrane region" description="Helical" evidence="9">
    <location>
        <begin position="254"/>
        <end position="270"/>
    </location>
</feature>
<dbReference type="STRING" id="388357.GCA_001580365_00733"/>
<keyword evidence="4 9" id="KW-0812">Transmembrane</keyword>
<comment type="subcellular location">
    <subcellularLocation>
        <location evidence="1">Membrane</location>
        <topology evidence="1">Multi-pass membrane protein</topology>
    </subcellularLocation>
</comment>
<evidence type="ECO:0000256" key="1">
    <source>
        <dbReference type="ARBA" id="ARBA00004141"/>
    </source>
</evidence>
<comment type="caution">
    <text evidence="10">The sequence shown here is derived from an EMBL/GenBank/DDBJ whole genome shotgun (WGS) entry which is preliminary data.</text>
</comment>
<feature type="transmembrane region" description="Helical" evidence="9">
    <location>
        <begin position="67"/>
        <end position="91"/>
    </location>
</feature>
<dbReference type="GO" id="GO:0016020">
    <property type="term" value="C:membrane"/>
    <property type="evidence" value="ECO:0007669"/>
    <property type="project" value="UniProtKB-SubCell"/>
</dbReference>
<dbReference type="AlphaFoldDB" id="A0A512I950"/>
<feature type="transmembrane region" description="Helical" evidence="9">
    <location>
        <begin position="111"/>
        <end position="130"/>
    </location>
</feature>
<feature type="transmembrane region" description="Helical" evidence="9">
    <location>
        <begin position="354"/>
        <end position="374"/>
    </location>
</feature>
<evidence type="ECO:0000256" key="5">
    <source>
        <dbReference type="ARBA" id="ARBA00022989"/>
    </source>
</evidence>
<keyword evidence="2" id="KW-0328">Glycosyltransferase</keyword>
<dbReference type="GO" id="GO:0016757">
    <property type="term" value="F:glycosyltransferase activity"/>
    <property type="evidence" value="ECO:0007669"/>
    <property type="project" value="UniProtKB-KW"/>
</dbReference>
<dbReference type="EMBL" id="BJZS01000009">
    <property type="protein sequence ID" value="GEO94224.1"/>
    <property type="molecule type" value="Genomic_DNA"/>
</dbReference>
<feature type="transmembrane region" description="Helical" evidence="9">
    <location>
        <begin position="380"/>
        <end position="401"/>
    </location>
</feature>
<feature type="transmembrane region" description="Helical" evidence="9">
    <location>
        <begin position="34"/>
        <end position="55"/>
    </location>
</feature>
<evidence type="ECO:0000256" key="2">
    <source>
        <dbReference type="ARBA" id="ARBA00022676"/>
    </source>
</evidence>
<feature type="transmembrane region" description="Helical" evidence="9">
    <location>
        <begin position="476"/>
        <end position="498"/>
    </location>
</feature>
<feature type="transmembrane region" description="Helical" evidence="9">
    <location>
        <begin position="316"/>
        <end position="342"/>
    </location>
</feature>
<keyword evidence="6 9" id="KW-0472">Membrane</keyword>